<dbReference type="PANTHER" id="PTHR43643:SF3">
    <property type="entry name" value="HISTIDINOL-PHOSPHATE AMINOTRANSFERASE"/>
    <property type="match status" value="1"/>
</dbReference>
<proteinExistence type="inferred from homology"/>
<keyword evidence="5 9" id="KW-0032">Aminotransferase</keyword>
<keyword evidence="9" id="KW-0028">Amino-acid biosynthesis</keyword>
<dbReference type="InterPro" id="IPR015422">
    <property type="entry name" value="PyrdxlP-dep_Trfase_small"/>
</dbReference>
<dbReference type="AlphaFoldDB" id="A0A0M4T0S1"/>
<keyword evidence="6 9" id="KW-0808">Transferase</keyword>
<accession>A0A0M4T0S1</accession>
<comment type="subunit">
    <text evidence="4 9">Homodimer.</text>
</comment>
<evidence type="ECO:0000313" key="12">
    <source>
        <dbReference type="Proteomes" id="UP000059847"/>
    </source>
</evidence>
<dbReference type="InterPro" id="IPR015424">
    <property type="entry name" value="PyrdxlP-dep_Trfase"/>
</dbReference>
<keyword evidence="12" id="KW-1185">Reference proteome</keyword>
<name>A0A0M4T0S1_9GAMM</name>
<dbReference type="Pfam" id="PF00155">
    <property type="entry name" value="Aminotran_1_2"/>
    <property type="match status" value="1"/>
</dbReference>
<dbReference type="GO" id="GO:0004400">
    <property type="term" value="F:histidinol-phosphate transaminase activity"/>
    <property type="evidence" value="ECO:0007669"/>
    <property type="project" value="UniProtKB-UniRule"/>
</dbReference>
<dbReference type="PROSITE" id="PS00599">
    <property type="entry name" value="AA_TRANSFER_CLASS_2"/>
    <property type="match status" value="1"/>
</dbReference>
<dbReference type="HAMAP" id="MF_01023">
    <property type="entry name" value="HisC_aminotrans_2"/>
    <property type="match status" value="1"/>
</dbReference>
<dbReference type="PANTHER" id="PTHR43643">
    <property type="entry name" value="HISTIDINOL-PHOSPHATE AMINOTRANSFERASE 2"/>
    <property type="match status" value="1"/>
</dbReference>
<dbReference type="EMBL" id="CP012678">
    <property type="protein sequence ID" value="ALF58765.1"/>
    <property type="molecule type" value="Genomic_DNA"/>
</dbReference>
<keyword evidence="9" id="KW-0368">Histidine biosynthesis</keyword>
<comment type="cofactor">
    <cofactor evidence="1 9">
        <name>pyridoxal 5'-phosphate</name>
        <dbReference type="ChEBI" id="CHEBI:597326"/>
    </cofactor>
</comment>
<feature type="domain" description="Aminotransferase class I/classII large" evidence="10">
    <location>
        <begin position="52"/>
        <end position="376"/>
    </location>
</feature>
<evidence type="ECO:0000256" key="9">
    <source>
        <dbReference type="HAMAP-Rule" id="MF_01023"/>
    </source>
</evidence>
<evidence type="ECO:0000256" key="5">
    <source>
        <dbReference type="ARBA" id="ARBA00022576"/>
    </source>
</evidence>
<feature type="modified residue" description="N6-(pyridoxal phosphate)lysine" evidence="9">
    <location>
        <position position="243"/>
    </location>
</feature>
<evidence type="ECO:0000256" key="2">
    <source>
        <dbReference type="ARBA" id="ARBA00005011"/>
    </source>
</evidence>
<reference evidence="11 12" key="1">
    <citation type="submission" date="2015-09" db="EMBL/GenBank/DDBJ databases">
        <title>Complete genome of Psychrobacter urativorans R10.10B.</title>
        <authorList>
            <person name="See-Too W.S."/>
            <person name="Chan K.G."/>
        </authorList>
    </citation>
    <scope>NUCLEOTIDE SEQUENCE [LARGE SCALE GENOMIC DNA]</scope>
    <source>
        <strain evidence="11 12">R10.10B</strain>
    </source>
</reference>
<dbReference type="UniPathway" id="UPA00031">
    <property type="reaction ID" value="UER00012"/>
</dbReference>
<dbReference type="InterPro" id="IPR005861">
    <property type="entry name" value="HisP_aminotrans"/>
</dbReference>
<evidence type="ECO:0000256" key="8">
    <source>
        <dbReference type="ARBA" id="ARBA00047481"/>
    </source>
</evidence>
<evidence type="ECO:0000256" key="6">
    <source>
        <dbReference type="ARBA" id="ARBA00022679"/>
    </source>
</evidence>
<dbReference type="SUPFAM" id="SSF53383">
    <property type="entry name" value="PLP-dependent transferases"/>
    <property type="match status" value="1"/>
</dbReference>
<evidence type="ECO:0000256" key="3">
    <source>
        <dbReference type="ARBA" id="ARBA00007970"/>
    </source>
</evidence>
<comment type="catalytic activity">
    <reaction evidence="8 9">
        <text>L-histidinol phosphate + 2-oxoglutarate = 3-(imidazol-4-yl)-2-oxopropyl phosphate + L-glutamate</text>
        <dbReference type="Rhea" id="RHEA:23744"/>
        <dbReference type="ChEBI" id="CHEBI:16810"/>
        <dbReference type="ChEBI" id="CHEBI:29985"/>
        <dbReference type="ChEBI" id="CHEBI:57766"/>
        <dbReference type="ChEBI" id="CHEBI:57980"/>
        <dbReference type="EC" id="2.6.1.9"/>
    </reaction>
</comment>
<dbReference type="GO" id="GO:0030170">
    <property type="term" value="F:pyridoxal phosphate binding"/>
    <property type="evidence" value="ECO:0007669"/>
    <property type="project" value="InterPro"/>
</dbReference>
<dbReference type="InterPro" id="IPR015421">
    <property type="entry name" value="PyrdxlP-dep_Trfase_major"/>
</dbReference>
<comment type="pathway">
    <text evidence="2 9">Amino-acid biosynthesis; L-histidine biosynthesis; L-histidine from 5-phospho-alpha-D-ribose 1-diphosphate: step 7/9.</text>
</comment>
<dbReference type="CDD" id="cd00609">
    <property type="entry name" value="AAT_like"/>
    <property type="match status" value="1"/>
</dbReference>
<dbReference type="InterPro" id="IPR050106">
    <property type="entry name" value="HistidinolP_aminotransfase"/>
</dbReference>
<dbReference type="EC" id="2.6.1.9" evidence="9"/>
<dbReference type="NCBIfam" id="TIGR01141">
    <property type="entry name" value="hisC"/>
    <property type="match status" value="1"/>
</dbReference>
<evidence type="ECO:0000256" key="1">
    <source>
        <dbReference type="ARBA" id="ARBA00001933"/>
    </source>
</evidence>
<dbReference type="KEGG" id="pur:AOC03_00790"/>
<evidence type="ECO:0000259" key="10">
    <source>
        <dbReference type="Pfam" id="PF00155"/>
    </source>
</evidence>
<dbReference type="STRING" id="45610.AOC03_00790"/>
<protein>
    <recommendedName>
        <fullName evidence="9">Histidinol-phosphate aminotransferase</fullName>
        <ecNumber evidence="9">2.6.1.9</ecNumber>
    </recommendedName>
    <alternativeName>
        <fullName evidence="9">Imidazole acetol-phosphate transaminase</fullName>
    </alternativeName>
</protein>
<dbReference type="RefSeq" id="WP_062533161.1">
    <property type="nucleotide sequence ID" value="NZ_CP012678.1"/>
</dbReference>
<dbReference type="Gene3D" id="3.90.1150.10">
    <property type="entry name" value="Aspartate Aminotransferase, domain 1"/>
    <property type="match status" value="1"/>
</dbReference>
<sequence>MQSIELSQTAAQKTKDQAKLKVAPAYDSILELAPYQTGKPVEELTREYGISDVVKLASNENPIGCSPQVTLAITEQLGQLARYPDGKGYYLKQALSDFNNIDIECITLGNGANDLLDILARSFVGSEDAIVYSQYAFVVYSMLAKMQGATGIEVPAQRFGHDLIAMRQAVDDNPNTKIVFIANPNNPTGTQLEREELHKFVASLPSSVLVVLDEAYVEYSPESNNRALLDEFDNVVIVRTFSKAYGLAGLRIGYALSSAPIADLLNRIRQPFNVSRIGLAAANAALADQDFIEKVRDTNQEQRRWLEKQFDALGLGFIKSHANFIMVEIEVEMEDTTAAVIHQALLEQGVIVRPLAGYGLSNWLRITVGVAEDNMRLIDTLRSILTDD</sequence>
<dbReference type="Gene3D" id="3.40.640.10">
    <property type="entry name" value="Type I PLP-dependent aspartate aminotransferase-like (Major domain)"/>
    <property type="match status" value="1"/>
</dbReference>
<keyword evidence="7 9" id="KW-0663">Pyridoxal phosphate</keyword>
<dbReference type="GO" id="GO:0000105">
    <property type="term" value="P:L-histidine biosynthetic process"/>
    <property type="evidence" value="ECO:0007669"/>
    <property type="project" value="UniProtKB-UniRule"/>
</dbReference>
<dbReference type="OrthoDB" id="9813612at2"/>
<dbReference type="InterPro" id="IPR004839">
    <property type="entry name" value="Aminotransferase_I/II_large"/>
</dbReference>
<comment type="similarity">
    <text evidence="3 9">Belongs to the class-II pyridoxal-phosphate-dependent aminotransferase family. Histidinol-phosphate aminotransferase subfamily.</text>
</comment>
<evidence type="ECO:0000313" key="11">
    <source>
        <dbReference type="EMBL" id="ALF58765.1"/>
    </source>
</evidence>
<gene>
    <name evidence="9" type="primary">hisC</name>
    <name evidence="11" type="ORF">AOC03_00790</name>
</gene>
<organism evidence="11 12">
    <name type="scientific">Psychrobacter urativorans</name>
    <dbReference type="NCBI Taxonomy" id="45610"/>
    <lineage>
        <taxon>Bacteria</taxon>
        <taxon>Pseudomonadati</taxon>
        <taxon>Pseudomonadota</taxon>
        <taxon>Gammaproteobacteria</taxon>
        <taxon>Moraxellales</taxon>
        <taxon>Moraxellaceae</taxon>
        <taxon>Psychrobacter</taxon>
    </lineage>
</organism>
<dbReference type="InterPro" id="IPR001917">
    <property type="entry name" value="Aminotrans_II_pyridoxalP_BS"/>
</dbReference>
<evidence type="ECO:0000256" key="4">
    <source>
        <dbReference type="ARBA" id="ARBA00011738"/>
    </source>
</evidence>
<dbReference type="Proteomes" id="UP000059847">
    <property type="component" value="Chromosome"/>
</dbReference>
<evidence type="ECO:0000256" key="7">
    <source>
        <dbReference type="ARBA" id="ARBA00022898"/>
    </source>
</evidence>